<dbReference type="EMBL" id="JAMDMX010000097">
    <property type="protein sequence ID" value="MCY9696428.1"/>
    <property type="molecule type" value="Genomic_DNA"/>
</dbReference>
<proteinExistence type="predicted"/>
<dbReference type="InterPro" id="IPR036582">
    <property type="entry name" value="Mao_N_sf"/>
</dbReference>
<dbReference type="InterPro" id="IPR012854">
    <property type="entry name" value="Cu_amine_oxidase-like_N"/>
</dbReference>
<evidence type="ECO:0000313" key="3">
    <source>
        <dbReference type="Proteomes" id="UP001527099"/>
    </source>
</evidence>
<organism evidence="2 3">
    <name type="scientific">Paenibacillus alginolyticus</name>
    <dbReference type="NCBI Taxonomy" id="59839"/>
    <lineage>
        <taxon>Bacteria</taxon>
        <taxon>Bacillati</taxon>
        <taxon>Bacillota</taxon>
        <taxon>Bacilli</taxon>
        <taxon>Bacillales</taxon>
        <taxon>Paenibacillaceae</taxon>
        <taxon>Paenibacillus</taxon>
    </lineage>
</organism>
<dbReference type="SUPFAM" id="SSF55383">
    <property type="entry name" value="Copper amine oxidase, domain N"/>
    <property type="match status" value="1"/>
</dbReference>
<dbReference type="Gene3D" id="2.60.120.1060">
    <property type="entry name" value="NPCBM/NEW2 domain"/>
    <property type="match status" value="1"/>
</dbReference>
<sequence>MNKLSKLKYLSIGSILGAILFSGVGYAATTLTSINVAFMPLKYFFEGVEKPGPSDQQGFIYNGTTYVPLRYMAETLNKKVGWDGKTSSIYIGKQPEGTTTYLEELKAHTIGPGSASGIYKRDNWETNMGEKYVHVFDTGNGYSEYLINGEYTKFEGYLAPGKIFAGSSKIENIGQIIIYGDDKIIYKSSAINSDVTSPIKIDVDVSGVLKLKIEIVTKYNIDKAVGLLDAKFTN</sequence>
<evidence type="ECO:0000313" key="2">
    <source>
        <dbReference type="EMBL" id="MCY9696428.1"/>
    </source>
</evidence>
<protein>
    <submittedName>
        <fullName evidence="2">Stalk domain-containing protein</fullName>
    </submittedName>
</protein>
<accession>A0ABT4GJP9</accession>
<reference evidence="2 3" key="1">
    <citation type="submission" date="2022-05" db="EMBL/GenBank/DDBJ databases">
        <title>Genome Sequencing of Bee-Associated Microbes.</title>
        <authorList>
            <person name="Dunlap C."/>
        </authorList>
    </citation>
    <scope>NUCLEOTIDE SEQUENCE [LARGE SCALE GENOMIC DNA]</scope>
    <source>
        <strain evidence="2 3">NRRL B-14421</strain>
    </source>
</reference>
<name>A0ABT4GJP9_9BACL</name>
<feature type="domain" description="Copper amine oxidase-like N-terminal" evidence="1">
    <location>
        <begin position="53"/>
        <end position="95"/>
    </location>
</feature>
<evidence type="ECO:0000259" key="1">
    <source>
        <dbReference type="Pfam" id="PF07833"/>
    </source>
</evidence>
<dbReference type="InterPro" id="IPR008979">
    <property type="entry name" value="Galactose-bd-like_sf"/>
</dbReference>
<dbReference type="Proteomes" id="UP001527099">
    <property type="component" value="Unassembled WGS sequence"/>
</dbReference>
<gene>
    <name evidence="2" type="ORF">M5X19_26515</name>
</gene>
<dbReference type="SUPFAM" id="SSF49785">
    <property type="entry name" value="Galactose-binding domain-like"/>
    <property type="match status" value="1"/>
</dbReference>
<dbReference type="RefSeq" id="WP_268617514.1">
    <property type="nucleotide sequence ID" value="NZ_JAMDMX010000097.1"/>
</dbReference>
<dbReference type="InterPro" id="IPR038637">
    <property type="entry name" value="NPCBM_sf"/>
</dbReference>
<keyword evidence="3" id="KW-1185">Reference proteome</keyword>
<dbReference type="Pfam" id="PF07833">
    <property type="entry name" value="Cu_amine_oxidN1"/>
    <property type="match status" value="1"/>
</dbReference>
<comment type="caution">
    <text evidence="2">The sequence shown here is derived from an EMBL/GenBank/DDBJ whole genome shotgun (WGS) entry which is preliminary data.</text>
</comment>